<feature type="transmembrane region" description="Helical" evidence="5">
    <location>
        <begin position="85"/>
        <end position="103"/>
    </location>
</feature>
<organism evidence="6 7">
    <name type="scientific">Erythranthe guttata</name>
    <name type="common">Yellow monkey flower</name>
    <name type="synonym">Mimulus guttatus</name>
    <dbReference type="NCBI Taxonomy" id="4155"/>
    <lineage>
        <taxon>Eukaryota</taxon>
        <taxon>Viridiplantae</taxon>
        <taxon>Streptophyta</taxon>
        <taxon>Embryophyta</taxon>
        <taxon>Tracheophyta</taxon>
        <taxon>Spermatophyta</taxon>
        <taxon>Magnoliopsida</taxon>
        <taxon>eudicotyledons</taxon>
        <taxon>Gunneridae</taxon>
        <taxon>Pentapetalae</taxon>
        <taxon>asterids</taxon>
        <taxon>lamiids</taxon>
        <taxon>Lamiales</taxon>
        <taxon>Phrymaceae</taxon>
        <taxon>Erythranthe</taxon>
    </lineage>
</organism>
<dbReference type="eggNOG" id="KOG2641">
    <property type="taxonomic scope" value="Eukaryota"/>
</dbReference>
<feature type="transmembrane region" description="Helical" evidence="5">
    <location>
        <begin position="45"/>
        <end position="65"/>
    </location>
</feature>
<accession>A0A022QGT0</accession>
<name>A0A022QGT0_ERYGU</name>
<reference evidence="6 7" key="1">
    <citation type="journal article" date="2013" name="Proc. Natl. Acad. Sci. U.S.A.">
        <title>Fine-scale variation in meiotic recombination in Mimulus inferred from population shotgun sequencing.</title>
        <authorList>
            <person name="Hellsten U."/>
            <person name="Wright K.M."/>
            <person name="Jenkins J."/>
            <person name="Shu S."/>
            <person name="Yuan Y."/>
            <person name="Wessler S.R."/>
            <person name="Schmutz J."/>
            <person name="Willis J.H."/>
            <person name="Rokhsar D.S."/>
        </authorList>
    </citation>
    <scope>NUCLEOTIDE SEQUENCE [LARGE SCALE GENOMIC DNA]</scope>
    <source>
        <strain evidence="7">cv. DUN x IM62</strain>
    </source>
</reference>
<sequence>MDFGSMDRRQLTMTGSGMSVLLTLHFTFPLLSQHLFYWKNPSQQKAIAVIILLAPLYAVNSFVGLLDTQGSKPLFLLLTSVRHCYDALAVATFLALIYSYLNISMSSNVVPDEIKGREIHHLFPINLFQPRTAHLNHQTLRLLKQWTLQFVIIRPVCSILMTALQIIGMYPSWLNWTFVVVLNLSILLAMYALVVFYRVFAKELEPHKPLTKFICIVGIVFFSFWQGLVLDILVKTGTIRSNHFWLDTEHVGEAIQHVIVCVEMVLYSVLQQYAYHVSPYSGDLESKLRQRKY</sequence>
<dbReference type="Proteomes" id="UP000030748">
    <property type="component" value="Unassembled WGS sequence"/>
</dbReference>
<dbReference type="EMBL" id="KI631456">
    <property type="protein sequence ID" value="EYU27912.1"/>
    <property type="molecule type" value="Genomic_DNA"/>
</dbReference>
<dbReference type="STRING" id="4155.A0A022QGT0"/>
<feature type="transmembrane region" description="Helical" evidence="5">
    <location>
        <begin position="151"/>
        <end position="170"/>
    </location>
</feature>
<dbReference type="OMA" id="MITLQYF"/>
<dbReference type="KEGG" id="egt:105968440"/>
<protein>
    <submittedName>
        <fullName evidence="6">Uncharacterized protein</fullName>
    </submittedName>
</protein>
<dbReference type="GO" id="GO:0022857">
    <property type="term" value="F:transmembrane transporter activity"/>
    <property type="evidence" value="ECO:0000318"/>
    <property type="project" value="GO_Central"/>
</dbReference>
<evidence type="ECO:0000256" key="1">
    <source>
        <dbReference type="ARBA" id="ARBA00004141"/>
    </source>
</evidence>
<dbReference type="PhylomeDB" id="A0A022QGT0"/>
<gene>
    <name evidence="6" type="ORF">MIMGU_mgv1a011064mg</name>
</gene>
<evidence type="ECO:0000256" key="3">
    <source>
        <dbReference type="ARBA" id="ARBA00022989"/>
    </source>
</evidence>
<dbReference type="GO" id="GO:0016020">
    <property type="term" value="C:membrane"/>
    <property type="evidence" value="ECO:0000318"/>
    <property type="project" value="GO_Central"/>
</dbReference>
<feature type="transmembrane region" description="Helical" evidence="5">
    <location>
        <begin position="20"/>
        <end position="38"/>
    </location>
</feature>
<comment type="subcellular location">
    <subcellularLocation>
        <location evidence="1">Membrane</location>
        <topology evidence="1">Multi-pass membrane protein</topology>
    </subcellularLocation>
</comment>
<dbReference type="InterPro" id="IPR005178">
    <property type="entry name" value="Ostalpha/TMEM184C"/>
</dbReference>
<keyword evidence="3 5" id="KW-1133">Transmembrane helix</keyword>
<proteinExistence type="predicted"/>
<feature type="transmembrane region" description="Helical" evidence="5">
    <location>
        <begin position="213"/>
        <end position="234"/>
    </location>
</feature>
<dbReference type="OrthoDB" id="5348404at2759"/>
<keyword evidence="2 5" id="KW-0812">Transmembrane</keyword>
<evidence type="ECO:0000256" key="2">
    <source>
        <dbReference type="ARBA" id="ARBA00022692"/>
    </source>
</evidence>
<evidence type="ECO:0000256" key="5">
    <source>
        <dbReference type="SAM" id="Phobius"/>
    </source>
</evidence>
<evidence type="ECO:0000313" key="7">
    <source>
        <dbReference type="Proteomes" id="UP000030748"/>
    </source>
</evidence>
<dbReference type="Pfam" id="PF03619">
    <property type="entry name" value="Solute_trans_a"/>
    <property type="match status" value="1"/>
</dbReference>
<feature type="transmembrane region" description="Helical" evidence="5">
    <location>
        <begin position="176"/>
        <end position="201"/>
    </location>
</feature>
<dbReference type="PANTHER" id="PTHR23423">
    <property type="entry name" value="ORGANIC SOLUTE TRANSPORTER-RELATED"/>
    <property type="match status" value="1"/>
</dbReference>
<keyword evidence="4 5" id="KW-0472">Membrane</keyword>
<dbReference type="AlphaFoldDB" id="A0A022QGT0"/>
<evidence type="ECO:0000256" key="4">
    <source>
        <dbReference type="ARBA" id="ARBA00023136"/>
    </source>
</evidence>
<keyword evidence="7" id="KW-1185">Reference proteome</keyword>
<dbReference type="SMART" id="SM01417">
    <property type="entry name" value="Solute_trans_a"/>
    <property type="match status" value="1"/>
</dbReference>
<evidence type="ECO:0000313" key="6">
    <source>
        <dbReference type="EMBL" id="EYU27912.1"/>
    </source>
</evidence>